<dbReference type="PANTHER" id="PTHR42648">
    <property type="entry name" value="TRANSPOSASE, PUTATIVE-RELATED"/>
    <property type="match status" value="1"/>
</dbReference>
<dbReference type="PANTHER" id="PTHR42648:SF22">
    <property type="entry name" value="REVERSE TRANSCRIPTASE TY1_COPIA-TYPE DOMAIN-CONTAINING PROTEIN"/>
    <property type="match status" value="1"/>
</dbReference>
<name>A0A4Y1R7B7_PRUDU</name>
<accession>A0A4Y1R7B7</accession>
<dbReference type="Pfam" id="PF25597">
    <property type="entry name" value="SH3_retrovirus"/>
    <property type="match status" value="1"/>
</dbReference>
<evidence type="ECO:0000259" key="2">
    <source>
        <dbReference type="Pfam" id="PF25597"/>
    </source>
</evidence>
<evidence type="ECO:0000256" key="1">
    <source>
        <dbReference type="SAM" id="MobiDB-lite"/>
    </source>
</evidence>
<gene>
    <name evidence="3" type="ORF">Prudu_009672</name>
</gene>
<dbReference type="InterPro" id="IPR039537">
    <property type="entry name" value="Retrotran_Ty1/copia-like"/>
</dbReference>
<dbReference type="InterPro" id="IPR057670">
    <property type="entry name" value="SH3_retrovirus"/>
</dbReference>
<reference evidence="3" key="1">
    <citation type="journal article" date="2019" name="Science">
        <title>Mutation of a bHLH transcription factor allowed almond domestication.</title>
        <authorList>
            <person name="Sanchez-Perez R."/>
            <person name="Pavan S."/>
            <person name="Mazzeo R."/>
            <person name="Moldovan C."/>
            <person name="Aiese Cigliano R."/>
            <person name="Del Cueto J."/>
            <person name="Ricciardi F."/>
            <person name="Lotti C."/>
            <person name="Ricciardi L."/>
            <person name="Dicenta F."/>
            <person name="Lopez-Marques R.L."/>
            <person name="Lindberg Moller B."/>
        </authorList>
    </citation>
    <scope>NUCLEOTIDE SEQUENCE</scope>
</reference>
<sequence>MSRSQESREDWAWKTDRGLYYLQLQGYGVLAATYLINRTPSRVLDFKIPLDVLCSYTSLVLVSKLPPKMFGCVAYVHVYFHQWSKLDSYAFRCVFIGYSTTQKGYKCYHPPSQKVYVTLDVTFHEEEQYYVSSSSSIQEERGSELKSFEMENLGCKEVCEGIYDKVPTTGRVGEATGRQVICLEPTGRPDGDNQSHASMIDDCQEKTGGPEEASGIPTICLEPTSRS</sequence>
<protein>
    <recommendedName>
        <fullName evidence="2">Retroviral polymerase SH3-like domain-containing protein</fullName>
    </recommendedName>
</protein>
<proteinExistence type="predicted"/>
<dbReference type="AlphaFoldDB" id="A0A4Y1R7B7"/>
<dbReference type="EMBL" id="AP019299">
    <property type="protein sequence ID" value="BBG99846.1"/>
    <property type="molecule type" value="Genomic_DNA"/>
</dbReference>
<feature type="domain" description="Retroviral polymerase SH3-like" evidence="2">
    <location>
        <begin position="72"/>
        <end position="134"/>
    </location>
</feature>
<feature type="region of interest" description="Disordered" evidence="1">
    <location>
        <begin position="186"/>
        <end position="227"/>
    </location>
</feature>
<evidence type="ECO:0000313" key="3">
    <source>
        <dbReference type="EMBL" id="BBG99846.1"/>
    </source>
</evidence>
<organism evidence="3">
    <name type="scientific">Prunus dulcis</name>
    <name type="common">Almond</name>
    <name type="synonym">Amygdalus dulcis</name>
    <dbReference type="NCBI Taxonomy" id="3755"/>
    <lineage>
        <taxon>Eukaryota</taxon>
        <taxon>Viridiplantae</taxon>
        <taxon>Streptophyta</taxon>
        <taxon>Embryophyta</taxon>
        <taxon>Tracheophyta</taxon>
        <taxon>Spermatophyta</taxon>
        <taxon>Magnoliopsida</taxon>
        <taxon>eudicotyledons</taxon>
        <taxon>Gunneridae</taxon>
        <taxon>Pentapetalae</taxon>
        <taxon>rosids</taxon>
        <taxon>fabids</taxon>
        <taxon>Rosales</taxon>
        <taxon>Rosaceae</taxon>
        <taxon>Amygdaloideae</taxon>
        <taxon>Amygdaleae</taxon>
        <taxon>Prunus</taxon>
    </lineage>
</organism>